<dbReference type="EMBL" id="CAJOBD010001570">
    <property type="protein sequence ID" value="CAF3812931.1"/>
    <property type="molecule type" value="Genomic_DNA"/>
</dbReference>
<reference evidence="4" key="1">
    <citation type="submission" date="2021-02" db="EMBL/GenBank/DDBJ databases">
        <authorList>
            <person name="Nowell W R."/>
        </authorList>
    </citation>
    <scope>NUCLEOTIDE SEQUENCE</scope>
</reference>
<feature type="compositionally biased region" description="Polar residues" evidence="1">
    <location>
        <begin position="273"/>
        <end position="282"/>
    </location>
</feature>
<evidence type="ECO:0000313" key="4">
    <source>
        <dbReference type="EMBL" id="CAF3812931.1"/>
    </source>
</evidence>
<evidence type="ECO:0000313" key="5">
    <source>
        <dbReference type="Proteomes" id="UP000663836"/>
    </source>
</evidence>
<evidence type="ECO:0000313" key="3">
    <source>
        <dbReference type="EMBL" id="CAF1065303.1"/>
    </source>
</evidence>
<dbReference type="AlphaFoldDB" id="A0A819C703"/>
<feature type="region of interest" description="Disordered" evidence="1">
    <location>
        <begin position="246"/>
        <end position="289"/>
    </location>
</feature>
<dbReference type="Proteomes" id="UP000663836">
    <property type="component" value="Unassembled WGS sequence"/>
</dbReference>
<evidence type="ECO:0000256" key="1">
    <source>
        <dbReference type="SAM" id="MobiDB-lite"/>
    </source>
</evidence>
<sequence>MKFIFFIYLVKIIFNSFNLSYGDIPITTDSGSNIVATFKITDETRLSCMAHRCNTVLETAWDETIKTHKDSEIFCSCVKDWRKFINQTSGIQDKLPKSIECNSGTRLWRSYFKVHDSLNASFTALTQILTARNEQHRIFYINTVLLVDIVNLMEQFSLIFDHLEFSNCPTLQNIVPAYCKMMINIDLLSRHYIGLPHFLKPTFKSLTFAHDKKDRAKRHHEIQKELHVLAGDLLTTSDDDRQILFTSTDSISSSSPPQKKPKNDPFADIRQQVPENPSLSCRQKQHSNR</sequence>
<comment type="caution">
    <text evidence="4">The sequence shown here is derived from an EMBL/GenBank/DDBJ whole genome shotgun (WGS) entry which is preliminary data.</text>
</comment>
<organism evidence="4 5">
    <name type="scientific">Rotaria sordida</name>
    <dbReference type="NCBI Taxonomy" id="392033"/>
    <lineage>
        <taxon>Eukaryota</taxon>
        <taxon>Metazoa</taxon>
        <taxon>Spiralia</taxon>
        <taxon>Gnathifera</taxon>
        <taxon>Rotifera</taxon>
        <taxon>Eurotatoria</taxon>
        <taxon>Bdelloidea</taxon>
        <taxon>Philodinida</taxon>
        <taxon>Philodinidae</taxon>
        <taxon>Rotaria</taxon>
    </lineage>
</organism>
<accession>A0A819C703</accession>
<feature type="chain" id="PRO_5035617636" evidence="2">
    <location>
        <begin position="23"/>
        <end position="289"/>
    </location>
</feature>
<protein>
    <submittedName>
        <fullName evidence="4">Uncharacterized protein</fullName>
    </submittedName>
</protein>
<keyword evidence="2" id="KW-0732">Signal</keyword>
<feature type="signal peptide" evidence="2">
    <location>
        <begin position="1"/>
        <end position="22"/>
    </location>
</feature>
<dbReference type="EMBL" id="CAJNOT010000725">
    <property type="protein sequence ID" value="CAF1065303.1"/>
    <property type="molecule type" value="Genomic_DNA"/>
</dbReference>
<dbReference type="Proteomes" id="UP000663864">
    <property type="component" value="Unassembled WGS sequence"/>
</dbReference>
<evidence type="ECO:0000256" key="2">
    <source>
        <dbReference type="SAM" id="SignalP"/>
    </source>
</evidence>
<gene>
    <name evidence="4" type="ORF">JBS370_LOCUS15976</name>
    <name evidence="3" type="ORF">ZHD862_LOCUS15779</name>
</gene>
<name>A0A819C703_9BILA</name>
<proteinExistence type="predicted"/>